<sequence length="320" mass="36516">MSPSEPPVFIVGCSRSGTTLLRLMLTQHPHMHIPPESEFLLSLHENTDRYGDFSEPHERWFFIRDLQTTEVSMGAYAFPIFDLSIHEAETALADRAPTDFAGAADALFHASAHKHGKQRWGDKTPHYVRHIEWLSEAFPESQFVHMIRDGRDVARSRVEAGFTVSMRRSAQHWKEEVHTGRQAGRPLPARRYRELFYENLVRNPETVLRDLCDWLDLEFTEALFAFDESGDASVPDEQAHLHEKLNAPVDPSRAQAWKHSLSSRETADVEEEAGSLLQALGYELTGARVPLWLRGLRGLHRNTLSYTKSLVETLRRLGIA</sequence>
<organism evidence="2 3">
    <name type="scientific">Salinibacter ruber</name>
    <dbReference type="NCBI Taxonomy" id="146919"/>
    <lineage>
        <taxon>Bacteria</taxon>
        <taxon>Pseudomonadati</taxon>
        <taxon>Rhodothermota</taxon>
        <taxon>Rhodothermia</taxon>
        <taxon>Rhodothermales</taxon>
        <taxon>Salinibacteraceae</taxon>
        <taxon>Salinibacter</taxon>
    </lineage>
</organism>
<evidence type="ECO:0008006" key="4">
    <source>
        <dbReference type="Google" id="ProtNLM"/>
    </source>
</evidence>
<dbReference type="EMBL" id="JANTYZ010000003">
    <property type="protein sequence ID" value="MCS3865111.1"/>
    <property type="molecule type" value="Genomic_DNA"/>
</dbReference>
<dbReference type="PANTHER" id="PTHR12788:SF10">
    <property type="entry name" value="PROTEIN-TYROSINE SULFOTRANSFERASE"/>
    <property type="match status" value="1"/>
</dbReference>
<dbReference type="AlphaFoldDB" id="A0A9X2U328"/>
<keyword evidence="1" id="KW-0808">Transferase</keyword>
<dbReference type="Pfam" id="PF13469">
    <property type="entry name" value="Sulfotransfer_3"/>
    <property type="match status" value="1"/>
</dbReference>
<dbReference type="RefSeq" id="WP_259083489.1">
    <property type="nucleotide sequence ID" value="NZ_JANTYZ010000003.1"/>
</dbReference>
<gene>
    <name evidence="2" type="ORF">GGP82_001660</name>
</gene>
<evidence type="ECO:0000256" key="1">
    <source>
        <dbReference type="ARBA" id="ARBA00022679"/>
    </source>
</evidence>
<dbReference type="Proteomes" id="UP001155034">
    <property type="component" value="Unassembled WGS sequence"/>
</dbReference>
<evidence type="ECO:0000313" key="3">
    <source>
        <dbReference type="Proteomes" id="UP001155034"/>
    </source>
</evidence>
<proteinExistence type="predicted"/>
<reference evidence="2" key="1">
    <citation type="submission" date="2022-08" db="EMBL/GenBank/DDBJ databases">
        <title>Genomic Encyclopedia of Type Strains, Phase V (KMG-V): Genome sequencing to study the core and pangenomes of soil and plant-associated prokaryotes.</title>
        <authorList>
            <person name="Whitman W."/>
        </authorList>
    </citation>
    <scope>NUCLEOTIDE SEQUENCE</scope>
    <source>
        <strain evidence="2">SP2016B</strain>
    </source>
</reference>
<evidence type="ECO:0000313" key="2">
    <source>
        <dbReference type="EMBL" id="MCS3865111.1"/>
    </source>
</evidence>
<dbReference type="PANTHER" id="PTHR12788">
    <property type="entry name" value="PROTEIN-TYROSINE SULFOTRANSFERASE 2"/>
    <property type="match status" value="1"/>
</dbReference>
<dbReference type="SUPFAM" id="SSF52540">
    <property type="entry name" value="P-loop containing nucleoside triphosphate hydrolases"/>
    <property type="match status" value="1"/>
</dbReference>
<comment type="caution">
    <text evidence="2">The sequence shown here is derived from an EMBL/GenBank/DDBJ whole genome shotgun (WGS) entry which is preliminary data.</text>
</comment>
<dbReference type="InterPro" id="IPR027417">
    <property type="entry name" value="P-loop_NTPase"/>
</dbReference>
<protein>
    <recommendedName>
        <fullName evidence="4">Sulfotransferase</fullName>
    </recommendedName>
</protein>
<dbReference type="InterPro" id="IPR026634">
    <property type="entry name" value="TPST-like"/>
</dbReference>
<dbReference type="Gene3D" id="3.40.50.300">
    <property type="entry name" value="P-loop containing nucleotide triphosphate hydrolases"/>
    <property type="match status" value="1"/>
</dbReference>
<accession>A0A9X2U328</accession>
<name>A0A9X2U328_9BACT</name>
<dbReference type="GO" id="GO:0008476">
    <property type="term" value="F:protein-tyrosine sulfotransferase activity"/>
    <property type="evidence" value="ECO:0007669"/>
    <property type="project" value="InterPro"/>
</dbReference>